<dbReference type="AlphaFoldDB" id="A0AAV6YPW5"/>
<organism evidence="1 2">
    <name type="scientific">Engystomops pustulosus</name>
    <name type="common">Tungara frog</name>
    <name type="synonym">Physalaemus pustulosus</name>
    <dbReference type="NCBI Taxonomy" id="76066"/>
    <lineage>
        <taxon>Eukaryota</taxon>
        <taxon>Metazoa</taxon>
        <taxon>Chordata</taxon>
        <taxon>Craniata</taxon>
        <taxon>Vertebrata</taxon>
        <taxon>Euteleostomi</taxon>
        <taxon>Amphibia</taxon>
        <taxon>Batrachia</taxon>
        <taxon>Anura</taxon>
        <taxon>Neobatrachia</taxon>
        <taxon>Hyloidea</taxon>
        <taxon>Leptodactylidae</taxon>
        <taxon>Leiuperinae</taxon>
        <taxon>Engystomops</taxon>
    </lineage>
</organism>
<evidence type="ECO:0000313" key="2">
    <source>
        <dbReference type="Proteomes" id="UP000824782"/>
    </source>
</evidence>
<reference evidence="1" key="1">
    <citation type="thesis" date="2020" institute="ProQuest LLC" country="789 East Eisenhower Parkway, Ann Arbor, MI, USA">
        <title>Comparative Genomics and Chromosome Evolution.</title>
        <authorList>
            <person name="Mudd A.B."/>
        </authorList>
    </citation>
    <scope>NUCLEOTIDE SEQUENCE</scope>
    <source>
        <strain evidence="1">237g6f4</strain>
        <tissue evidence="1">Blood</tissue>
    </source>
</reference>
<name>A0AAV6YPW5_ENGPU</name>
<keyword evidence="2" id="KW-1185">Reference proteome</keyword>
<proteinExistence type="predicted"/>
<accession>A0AAV6YPW5</accession>
<gene>
    <name evidence="1" type="ORF">GDO81_027685</name>
</gene>
<dbReference type="EMBL" id="WNYA01056317">
    <property type="protein sequence ID" value="KAG8535828.1"/>
    <property type="molecule type" value="Genomic_DNA"/>
</dbReference>
<protein>
    <submittedName>
        <fullName evidence="1">Uncharacterized protein</fullName>
    </submittedName>
</protein>
<sequence length="112" mass="12526">MVGGSKKNKHNGADLLTRSIHDPSARSVWRIRVFRRFTKVVPPMSTRCRCCDQFHRNALKFTKPGQVQVSACQATLFFLNAAVFPNPSGFCTPAPIRHNPIACAKNPGQFRD</sequence>
<evidence type="ECO:0000313" key="1">
    <source>
        <dbReference type="EMBL" id="KAG8535828.1"/>
    </source>
</evidence>
<comment type="caution">
    <text evidence="1">The sequence shown here is derived from an EMBL/GenBank/DDBJ whole genome shotgun (WGS) entry which is preliminary data.</text>
</comment>
<dbReference type="Proteomes" id="UP000824782">
    <property type="component" value="Unassembled WGS sequence"/>
</dbReference>